<protein>
    <submittedName>
        <fullName evidence="1">Uncharacterized protein</fullName>
    </submittedName>
</protein>
<accession>A0A9D2KNC9</accession>
<proteinExistence type="predicted"/>
<dbReference type="Pfam" id="PF19799">
    <property type="entry name" value="DUF6282"/>
    <property type="match status" value="1"/>
</dbReference>
<dbReference type="SUPFAM" id="SSF51556">
    <property type="entry name" value="Metallo-dependent hydrolases"/>
    <property type="match status" value="1"/>
</dbReference>
<evidence type="ECO:0000313" key="2">
    <source>
        <dbReference type="Proteomes" id="UP000823900"/>
    </source>
</evidence>
<dbReference type="Proteomes" id="UP000823900">
    <property type="component" value="Unassembled WGS sequence"/>
</dbReference>
<dbReference type="InterPro" id="IPR046249">
    <property type="entry name" value="DUF6282"/>
</dbReference>
<comment type="caution">
    <text evidence="1">The sequence shown here is derived from an EMBL/GenBank/DDBJ whole genome shotgun (WGS) entry which is preliminary data.</text>
</comment>
<reference evidence="1" key="1">
    <citation type="journal article" date="2021" name="PeerJ">
        <title>Extensive microbial diversity within the chicken gut microbiome revealed by metagenomics and culture.</title>
        <authorList>
            <person name="Gilroy R."/>
            <person name="Ravi A."/>
            <person name="Getino M."/>
            <person name="Pursley I."/>
            <person name="Horton D.L."/>
            <person name="Alikhan N.F."/>
            <person name="Baker D."/>
            <person name="Gharbi K."/>
            <person name="Hall N."/>
            <person name="Watson M."/>
            <person name="Adriaenssens E.M."/>
            <person name="Foster-Nyarko E."/>
            <person name="Jarju S."/>
            <person name="Secka A."/>
            <person name="Antonio M."/>
            <person name="Oren A."/>
            <person name="Chaudhuri R.R."/>
            <person name="La Ragione R."/>
            <person name="Hildebrand F."/>
            <person name="Pallen M.J."/>
        </authorList>
    </citation>
    <scope>NUCLEOTIDE SEQUENCE</scope>
    <source>
        <strain evidence="1">CHK178-16964</strain>
    </source>
</reference>
<evidence type="ECO:0000313" key="1">
    <source>
        <dbReference type="EMBL" id="HJA70165.1"/>
    </source>
</evidence>
<dbReference type="InterPro" id="IPR032466">
    <property type="entry name" value="Metal_Hydrolase"/>
</dbReference>
<dbReference type="Gene3D" id="3.20.20.140">
    <property type="entry name" value="Metal-dependent hydrolases"/>
    <property type="match status" value="1"/>
</dbReference>
<dbReference type="AlphaFoldDB" id="A0A9D2KNC9"/>
<dbReference type="EMBL" id="DWZA01000009">
    <property type="protein sequence ID" value="HJA70165.1"/>
    <property type="molecule type" value="Genomic_DNA"/>
</dbReference>
<reference evidence="1" key="2">
    <citation type="submission" date="2021-04" db="EMBL/GenBank/DDBJ databases">
        <authorList>
            <person name="Gilroy R."/>
        </authorList>
    </citation>
    <scope>NUCLEOTIDE SEQUENCE</scope>
    <source>
        <strain evidence="1">CHK178-16964</strain>
    </source>
</reference>
<sequence>MSKSKQIAEWKEKKFGRVITEEELIKRTHPAWPYMPYSDRGRYVSPEEIDRVLEGSIELHAHGSPAGWRNEGRANFFETAVSCSEAKMRAVVFKDQDCPTCSMAGAVQKGLNMLAEEKAKNGEEFTPIQVYGGVTLDYSIGGMNLHAVEKALGYGTCKEVWLPCFDSAHLQEVLGDETKGIRVSDMSGTLTKEMIGLLDILADYNNNSKGDQCCLATCHVSNEEKYDISKYVKDRGMKVPIVHDHVTQELTLTTVEEALELIDQGTYVEICSNSVVPWNNMASWIVSFDYCVDLVKTLIKERGPEHIVLITDSGVPYFYEVDALRSLIKVLMQKGVSEADLNVMCKEAPAALIGL</sequence>
<gene>
    <name evidence="1" type="ORF">IAA07_01120</name>
</gene>
<organism evidence="1 2">
    <name type="scientific">Candidatus Lachnoclostridium stercoravium</name>
    <dbReference type="NCBI Taxonomy" id="2838633"/>
    <lineage>
        <taxon>Bacteria</taxon>
        <taxon>Bacillati</taxon>
        <taxon>Bacillota</taxon>
        <taxon>Clostridia</taxon>
        <taxon>Lachnospirales</taxon>
        <taxon>Lachnospiraceae</taxon>
    </lineage>
</organism>
<name>A0A9D2KNC9_9FIRM</name>